<reference evidence="8 9" key="1">
    <citation type="submission" date="2019-01" db="EMBL/GenBank/DDBJ databases">
        <title>Draft genome sequences of the type strains of six Macrococcus species.</title>
        <authorList>
            <person name="Mazhar S."/>
            <person name="Altermann E."/>
            <person name="Hill C."/>
            <person name="Mcauliffe O."/>
        </authorList>
    </citation>
    <scope>NUCLEOTIDE SEQUENCE [LARGE SCALE GENOMIC DNA]</scope>
    <source>
        <strain evidence="8 9">CCM4815</strain>
    </source>
</reference>
<accession>A0A4R6BU45</accession>
<dbReference type="PANTHER" id="PTHR32294:SF0">
    <property type="entry name" value="DNA POLYMERASE III SUBUNIT ALPHA"/>
    <property type="match status" value="1"/>
</dbReference>
<dbReference type="EMBL" id="SCWB01000009">
    <property type="protein sequence ID" value="TDM10611.1"/>
    <property type="molecule type" value="Genomic_DNA"/>
</dbReference>
<evidence type="ECO:0000256" key="1">
    <source>
        <dbReference type="ARBA" id="ARBA00012417"/>
    </source>
</evidence>
<dbReference type="NCBIfam" id="TIGR00594">
    <property type="entry name" value="polc"/>
    <property type="match status" value="1"/>
</dbReference>
<keyword evidence="3" id="KW-0548">Nucleotidyltransferase</keyword>
<evidence type="ECO:0000313" key="8">
    <source>
        <dbReference type="EMBL" id="TDM10611.1"/>
    </source>
</evidence>
<evidence type="ECO:0000259" key="7">
    <source>
        <dbReference type="SMART" id="SM00481"/>
    </source>
</evidence>
<dbReference type="CDD" id="cd07431">
    <property type="entry name" value="PHP_PolIIIA"/>
    <property type="match status" value="1"/>
</dbReference>
<dbReference type="InterPro" id="IPR041931">
    <property type="entry name" value="DNA_pol3_alpha_thumb_dom"/>
</dbReference>
<dbReference type="InterPro" id="IPR029460">
    <property type="entry name" value="DNAPol_HHH"/>
</dbReference>
<name>A0A4R6BU45_9STAP</name>
<keyword evidence="4" id="KW-0235">DNA replication</keyword>
<dbReference type="GO" id="GO:0003887">
    <property type="term" value="F:DNA-directed DNA polymerase activity"/>
    <property type="evidence" value="ECO:0007669"/>
    <property type="project" value="UniProtKB-KW"/>
</dbReference>
<comment type="caution">
    <text evidence="8">The sequence shown here is derived from an EMBL/GenBank/DDBJ whole genome shotgun (WGS) entry which is preliminary data.</text>
</comment>
<dbReference type="Gene3D" id="1.10.150.870">
    <property type="match status" value="1"/>
</dbReference>
<sequence length="1042" mass="119440">MVVHLNLHSCYDLLQSTVRIKEVVAAAKADGQRALAITDTHVLYGIQAFYRECLKHDIKPITGMTVHLTDGHMNVDAVILAMNQEGYDNLLKLSSKIQLKGLDIVPLSLFERYRKDTIAIFKQLPAELNHLVEDADGYACHLSAVAEEKKVYLSPIRYMKPSGLQDLTVLKAIDNNDKLMLETLDHRTGEEYFMTSSRLAELDVSSQYIARTEEIADRCSVKVNHSLSRLPKFRTPNNETSDDYLWSLIQQGKHKIAHFDERYEQRMQHEYRIITEMGFSDYFLIVGDLINYAKSKGILVGPGRGSSGGSLVSYLLNITMIDPIEHGLFFERFLNPERVTMPDIDIDFEDTRREEVIRYCTSKYGAFNVSGIVTFGHLLARAVMRDVGRILQFSEDDLKYVSHLMPKKQITLTEAYHMDDFKAFVTKDERHKKWYAIACQLEGLPKHTSTHAAGIIIHDQLLTDYVPLIQGDDINLTQWTMTEVEQLGLLKIDFLGLRNLTIIQRVLQQAKINLTTDTINYDDAHVFRALSAADTNGVFQLESAGMRNVLKRLQPKNFEDIVAVLSLYRPGPMEQIPTYIERRHGQPVTYLHPDLEPILNKTYGVIIYQEQIMQIANQFAGFSLGEADNLRRAMSKKKRDVLEAEKQHFIEGSLKNGYDRKMAEQIYELILKFADYGFPRAHAVAYAQIAYMMMYLKVRYPSYFYASIMSNVIGSEDKMAAFISELKSKNISFTSPSINESHWFVRAVDDTVILSLGMIKGLGYRTVMDIIDERRNGRFIDLYDVVHRLPSRTMTRPVLEALILTGAFDEFKMTRATLLATLDEVLNVGADNQQEDHFLEDLGLNLKKKYQHHEEMSEEQKAAAEYKHLGFFLSEHPVEKRFNEHLYLPLYQIQQAQPGQYILAAVSELRRIRTKKGQPMAFAKVMDGISELELVIFPAVFQSAEKYLLKNELIVVKGKFDRTSDKLIADSLQSFDAFKINYMNQLKEIYVLKKPKIQLGQGTIKLFEYSMKTGRSDQLALIDKVTAEQLLETYPPEMIRVI</sequence>
<dbReference type="Gene3D" id="3.20.20.140">
    <property type="entry name" value="Metal-dependent hydrolases"/>
    <property type="match status" value="1"/>
</dbReference>
<evidence type="ECO:0000256" key="3">
    <source>
        <dbReference type="ARBA" id="ARBA00022695"/>
    </source>
</evidence>
<keyword evidence="2" id="KW-0808">Transferase</keyword>
<keyword evidence="9" id="KW-1185">Reference proteome</keyword>
<comment type="catalytic activity">
    <reaction evidence="6">
        <text>DNA(n) + a 2'-deoxyribonucleoside 5'-triphosphate = DNA(n+1) + diphosphate</text>
        <dbReference type="Rhea" id="RHEA:22508"/>
        <dbReference type="Rhea" id="RHEA-COMP:17339"/>
        <dbReference type="Rhea" id="RHEA-COMP:17340"/>
        <dbReference type="ChEBI" id="CHEBI:33019"/>
        <dbReference type="ChEBI" id="CHEBI:61560"/>
        <dbReference type="ChEBI" id="CHEBI:173112"/>
        <dbReference type="EC" id="2.7.7.7"/>
    </reaction>
</comment>
<evidence type="ECO:0000313" key="9">
    <source>
        <dbReference type="Proteomes" id="UP000294802"/>
    </source>
</evidence>
<dbReference type="InterPro" id="IPR003141">
    <property type="entry name" value="Pol/His_phosphatase_N"/>
</dbReference>
<dbReference type="PANTHER" id="PTHR32294">
    <property type="entry name" value="DNA POLYMERASE III SUBUNIT ALPHA"/>
    <property type="match status" value="1"/>
</dbReference>
<dbReference type="CDD" id="cd04485">
    <property type="entry name" value="DnaE_OBF"/>
    <property type="match status" value="1"/>
</dbReference>
<dbReference type="GO" id="GO:0008408">
    <property type="term" value="F:3'-5' exonuclease activity"/>
    <property type="evidence" value="ECO:0007669"/>
    <property type="project" value="InterPro"/>
</dbReference>
<evidence type="ECO:0000256" key="2">
    <source>
        <dbReference type="ARBA" id="ARBA00022679"/>
    </source>
</evidence>
<dbReference type="Pfam" id="PF14579">
    <property type="entry name" value="HHH_6"/>
    <property type="match status" value="1"/>
</dbReference>
<evidence type="ECO:0000256" key="4">
    <source>
        <dbReference type="ARBA" id="ARBA00022705"/>
    </source>
</evidence>
<dbReference type="GO" id="GO:0006260">
    <property type="term" value="P:DNA replication"/>
    <property type="evidence" value="ECO:0007669"/>
    <property type="project" value="UniProtKB-KW"/>
</dbReference>
<dbReference type="Proteomes" id="UP000294802">
    <property type="component" value="Unassembled WGS sequence"/>
</dbReference>
<gene>
    <name evidence="8" type="ORF">ERX29_06075</name>
</gene>
<dbReference type="Pfam" id="PF07733">
    <property type="entry name" value="DNA_pol3_alpha"/>
    <property type="match status" value="1"/>
</dbReference>
<dbReference type="SMART" id="SM00481">
    <property type="entry name" value="POLIIIAc"/>
    <property type="match status" value="1"/>
</dbReference>
<dbReference type="Pfam" id="PF02811">
    <property type="entry name" value="PHP"/>
    <property type="match status" value="1"/>
</dbReference>
<dbReference type="InterPro" id="IPR004013">
    <property type="entry name" value="PHP_dom"/>
</dbReference>
<dbReference type="EC" id="2.7.7.7" evidence="1"/>
<dbReference type="RefSeq" id="WP_133443813.1">
    <property type="nucleotide sequence ID" value="NZ_SCWB01000009.1"/>
</dbReference>
<dbReference type="InterPro" id="IPR040982">
    <property type="entry name" value="DNA_pol3_finger"/>
</dbReference>
<protein>
    <recommendedName>
        <fullName evidence="1">DNA-directed DNA polymerase</fullName>
        <ecNumber evidence="1">2.7.7.7</ecNumber>
    </recommendedName>
</protein>
<dbReference type="SUPFAM" id="SSF89550">
    <property type="entry name" value="PHP domain-like"/>
    <property type="match status" value="1"/>
</dbReference>
<dbReference type="OrthoDB" id="9803237at2"/>
<dbReference type="Pfam" id="PF17657">
    <property type="entry name" value="DNA_pol3_finger"/>
    <property type="match status" value="1"/>
</dbReference>
<keyword evidence="5" id="KW-0239">DNA-directed DNA polymerase</keyword>
<dbReference type="AlphaFoldDB" id="A0A4R6BU45"/>
<dbReference type="InterPro" id="IPR016195">
    <property type="entry name" value="Pol/histidinol_Pase-like"/>
</dbReference>
<organism evidence="8 9">
    <name type="scientific">Macrococcus lamae</name>
    <dbReference type="NCBI Taxonomy" id="198484"/>
    <lineage>
        <taxon>Bacteria</taxon>
        <taxon>Bacillati</taxon>
        <taxon>Bacillota</taxon>
        <taxon>Bacilli</taxon>
        <taxon>Bacillales</taxon>
        <taxon>Staphylococcaceae</taxon>
        <taxon>Macrococcus</taxon>
    </lineage>
</organism>
<evidence type="ECO:0000256" key="6">
    <source>
        <dbReference type="ARBA" id="ARBA00049244"/>
    </source>
</evidence>
<dbReference type="InterPro" id="IPR004805">
    <property type="entry name" value="DnaE2/DnaE/PolC"/>
</dbReference>
<feature type="domain" description="Polymerase/histidinol phosphatase N-terminal" evidence="7">
    <location>
        <begin position="3"/>
        <end position="70"/>
    </location>
</feature>
<dbReference type="Gene3D" id="1.10.10.1600">
    <property type="entry name" value="Bacterial DNA polymerase III alpha subunit, thumb domain"/>
    <property type="match status" value="1"/>
</dbReference>
<evidence type="ECO:0000256" key="5">
    <source>
        <dbReference type="ARBA" id="ARBA00022932"/>
    </source>
</evidence>
<proteinExistence type="predicted"/>
<dbReference type="InterPro" id="IPR011708">
    <property type="entry name" value="DNA_pol3_alpha_NTPase_dom"/>
</dbReference>